<dbReference type="InterPro" id="IPR004017">
    <property type="entry name" value="Cys_rich_dom"/>
</dbReference>
<dbReference type="EMBL" id="CAFBMN010000056">
    <property type="protein sequence ID" value="CAB4907310.1"/>
    <property type="molecule type" value="Genomic_DNA"/>
</dbReference>
<dbReference type="SUPFAM" id="SSF56176">
    <property type="entry name" value="FAD-binding/transporter-associated domain-like"/>
    <property type="match status" value="1"/>
</dbReference>
<evidence type="ECO:0000259" key="10">
    <source>
        <dbReference type="PROSITE" id="PS51379"/>
    </source>
</evidence>
<dbReference type="InterPro" id="IPR009051">
    <property type="entry name" value="Helical_ferredxn"/>
</dbReference>
<dbReference type="SUPFAM" id="SSF55103">
    <property type="entry name" value="FAD-linked oxidases, C-terminal domain"/>
    <property type="match status" value="1"/>
</dbReference>
<evidence type="ECO:0000256" key="8">
    <source>
        <dbReference type="ARBA" id="ARBA00023128"/>
    </source>
</evidence>
<protein>
    <recommendedName>
        <fullName evidence="9">D-lactate dehydrogenase (cytochrome)</fullName>
        <ecNumber evidence="9">1.1.2.4</ecNumber>
    </recommendedName>
</protein>
<keyword evidence="8" id="KW-0496">Mitochondrion</keyword>
<dbReference type="InterPro" id="IPR016169">
    <property type="entry name" value="FAD-bd_PCMH_sub2"/>
</dbReference>
<dbReference type="GO" id="GO:0008720">
    <property type="term" value="F:D-lactate dehydrogenase (NAD+) activity"/>
    <property type="evidence" value="ECO:0007669"/>
    <property type="project" value="TreeGrafter"/>
</dbReference>
<keyword evidence="5" id="KW-0274">FAD</keyword>
<dbReference type="InterPro" id="IPR017900">
    <property type="entry name" value="4Fe4S_Fe_S_CS"/>
</dbReference>
<evidence type="ECO:0000256" key="5">
    <source>
        <dbReference type="ARBA" id="ARBA00022827"/>
    </source>
</evidence>
<dbReference type="InterPro" id="IPR016164">
    <property type="entry name" value="FAD-linked_Oxase-like_C"/>
</dbReference>
<dbReference type="SUPFAM" id="SSF46548">
    <property type="entry name" value="alpha-helical ferredoxin"/>
    <property type="match status" value="1"/>
</dbReference>
<dbReference type="GO" id="GO:1903457">
    <property type="term" value="P:lactate catabolic process"/>
    <property type="evidence" value="ECO:0007669"/>
    <property type="project" value="TreeGrafter"/>
</dbReference>
<dbReference type="EC" id="1.1.2.4" evidence="9"/>
<comment type="subcellular location">
    <subcellularLocation>
        <location evidence="2">Mitochondrion</location>
    </subcellularLocation>
</comment>
<evidence type="ECO:0000256" key="3">
    <source>
        <dbReference type="ARBA" id="ARBA00008000"/>
    </source>
</evidence>
<name>A0A6J7GSL1_9ZZZZ</name>
<reference evidence="12" key="1">
    <citation type="submission" date="2020-05" db="EMBL/GenBank/DDBJ databases">
        <authorList>
            <person name="Chiriac C."/>
            <person name="Salcher M."/>
            <person name="Ghai R."/>
            <person name="Kavagutti S V."/>
        </authorList>
    </citation>
    <scope>NUCLEOTIDE SEQUENCE</scope>
</reference>
<evidence type="ECO:0000256" key="7">
    <source>
        <dbReference type="ARBA" id="ARBA00023002"/>
    </source>
</evidence>
<dbReference type="Gene3D" id="1.10.1060.10">
    <property type="entry name" value="Alpha-helical ferredoxin"/>
    <property type="match status" value="1"/>
</dbReference>
<feature type="domain" description="4Fe-4S ferredoxin-type" evidence="10">
    <location>
        <begin position="526"/>
        <end position="557"/>
    </location>
</feature>
<dbReference type="GO" id="GO:0004458">
    <property type="term" value="F:D-lactate dehydrogenase (cytochrome) activity"/>
    <property type="evidence" value="ECO:0007669"/>
    <property type="project" value="UniProtKB-EC"/>
</dbReference>
<evidence type="ECO:0000256" key="6">
    <source>
        <dbReference type="ARBA" id="ARBA00022946"/>
    </source>
</evidence>
<dbReference type="Pfam" id="PF13183">
    <property type="entry name" value="Fer4_8"/>
    <property type="match status" value="1"/>
</dbReference>
<dbReference type="Pfam" id="PF02754">
    <property type="entry name" value="CCG"/>
    <property type="match status" value="1"/>
</dbReference>
<gene>
    <name evidence="12" type="ORF">UFOPK3587_00868</name>
</gene>
<feature type="domain" description="FAD-binding PCMH-type" evidence="11">
    <location>
        <begin position="35"/>
        <end position="263"/>
    </location>
</feature>
<evidence type="ECO:0000256" key="1">
    <source>
        <dbReference type="ARBA" id="ARBA00001974"/>
    </source>
</evidence>
<dbReference type="PROSITE" id="PS00198">
    <property type="entry name" value="4FE4S_FER_1"/>
    <property type="match status" value="1"/>
</dbReference>
<evidence type="ECO:0000313" key="12">
    <source>
        <dbReference type="EMBL" id="CAB4907310.1"/>
    </source>
</evidence>
<evidence type="ECO:0000259" key="11">
    <source>
        <dbReference type="PROSITE" id="PS51387"/>
    </source>
</evidence>
<dbReference type="InterPro" id="IPR006094">
    <property type="entry name" value="Oxid_FAD_bind_N"/>
</dbReference>
<dbReference type="InterPro" id="IPR004113">
    <property type="entry name" value="FAD-bd_oxidored_4_C"/>
</dbReference>
<dbReference type="InterPro" id="IPR036318">
    <property type="entry name" value="FAD-bd_PCMH-like_sf"/>
</dbReference>
<evidence type="ECO:0000256" key="4">
    <source>
        <dbReference type="ARBA" id="ARBA00022630"/>
    </source>
</evidence>
<dbReference type="GO" id="GO:0071949">
    <property type="term" value="F:FAD binding"/>
    <property type="evidence" value="ECO:0007669"/>
    <property type="project" value="InterPro"/>
</dbReference>
<dbReference type="PANTHER" id="PTHR11748">
    <property type="entry name" value="D-LACTATE DEHYDROGENASE"/>
    <property type="match status" value="1"/>
</dbReference>
<dbReference type="PROSITE" id="PS51379">
    <property type="entry name" value="4FE4S_FER_2"/>
    <property type="match status" value="1"/>
</dbReference>
<dbReference type="Gene3D" id="3.30.465.10">
    <property type="match status" value="1"/>
</dbReference>
<keyword evidence="7" id="KW-0560">Oxidoreductase</keyword>
<dbReference type="GO" id="GO:0005739">
    <property type="term" value="C:mitochondrion"/>
    <property type="evidence" value="ECO:0007669"/>
    <property type="project" value="UniProtKB-SubCell"/>
</dbReference>
<dbReference type="InterPro" id="IPR016166">
    <property type="entry name" value="FAD-bd_PCMH"/>
</dbReference>
<evidence type="ECO:0000256" key="2">
    <source>
        <dbReference type="ARBA" id="ARBA00004173"/>
    </source>
</evidence>
<dbReference type="PROSITE" id="PS51387">
    <property type="entry name" value="FAD_PCMH"/>
    <property type="match status" value="1"/>
</dbReference>
<dbReference type="Gene3D" id="3.30.70.2740">
    <property type="match status" value="1"/>
</dbReference>
<accession>A0A6J7GSL1</accession>
<evidence type="ECO:0000256" key="9">
    <source>
        <dbReference type="ARBA" id="ARBA00038897"/>
    </source>
</evidence>
<dbReference type="Pfam" id="PF01565">
    <property type="entry name" value="FAD_binding_4"/>
    <property type="match status" value="1"/>
</dbReference>
<sequence length="931" mass="100099">MTTKALLTALESAVPDGISNEFFDRRAMASDASHYLLTPSVIVRPTSANQMGDLFRISHEHGVGLTFRSGGTSLSGQGVSSGLLVDTRRNFREIEVLDGGAKVRVQPGATVKQVNIALAKFGRKLGPDPASEIACTIGGVVANNSSGMACGTEFNSYATLDSLTLILPSGTVINTSHSDADAQLKSKEPQLYEGLAKLRERVVNNPSSVAKITELYAIKNTMGYALNSLTDYQKPIDILAHLIVGSEGTLAFIAEVTFRTIPLLQKSATGLLIFNNLGDATSALPVLKSSNAAVIELLDTSSLRVAQREHMADSVLGGIIFDRHAALLLEYQDSSSEGLSAQVAQAMNVLKGLPIPATTLSTDSAIRNELWYARKGLYAAVAGNRPSGTTAILEDIAVPMSGLHETTMQLAQLLEKHRYRDSVIFGHAKDGNIHFLLNEEFDKPECIQRYQDFTEDMVSLVLGQRGSLKAEHGTGRIMAPYVRRQCGDELYEVMVLIKKLCDPTNLLNPGVMINENELVHIEDLKINPTVDPEVDRCVECGYCEPVCPSKDLTITPRQRIVIRRAMEDARVAGDTKTLKDLTKRYEYDGIQTCAVDSMCSVACPVDIDTGALVKRLRAEEQSATAQALGVLSVNKWGPATSILGRVMNLTSVMPSALVVGANSLVRKIAGNDNVPLWNKNLPRGGTVRKGVVNSNAEVIYFPSCVNSMFGASDGHVGVENAFLALCHRAGIEVAVPESISNLCCGTPWKSKGLSQGYETMIGKTSAALLESAAKTGVPVVCDATSCTDGLTELVSHDPKLSHIQVEDVLAFVADKILPKLQIARKIESIALHPTCSGVQLGLNKKMELIGQAVAHSVYIPENWACCGYAGDRGLLHPELTQSATQAEAQEITSQEFSAHASSNRPCEIGMSQATGETYIHLLEVLEEVSRG</sequence>
<comment type="similarity">
    <text evidence="3">Belongs to the FAD-binding oxidoreductase/transferase type 4 family.</text>
</comment>
<keyword evidence="6" id="KW-0809">Transit peptide</keyword>
<dbReference type="InterPro" id="IPR017896">
    <property type="entry name" value="4Fe4S_Fe-S-bd"/>
</dbReference>
<organism evidence="12">
    <name type="scientific">freshwater metagenome</name>
    <dbReference type="NCBI Taxonomy" id="449393"/>
    <lineage>
        <taxon>unclassified sequences</taxon>
        <taxon>metagenomes</taxon>
        <taxon>ecological metagenomes</taxon>
    </lineage>
</organism>
<dbReference type="GO" id="GO:0051536">
    <property type="term" value="F:iron-sulfur cluster binding"/>
    <property type="evidence" value="ECO:0007669"/>
    <property type="project" value="InterPro"/>
</dbReference>
<dbReference type="PANTHER" id="PTHR11748:SF111">
    <property type="entry name" value="D-LACTATE DEHYDROGENASE, MITOCHONDRIAL-RELATED"/>
    <property type="match status" value="1"/>
</dbReference>
<dbReference type="Pfam" id="PF02913">
    <property type="entry name" value="FAD-oxidase_C"/>
    <property type="match status" value="1"/>
</dbReference>
<dbReference type="AlphaFoldDB" id="A0A6J7GSL1"/>
<comment type="cofactor">
    <cofactor evidence="1">
        <name>FAD</name>
        <dbReference type="ChEBI" id="CHEBI:57692"/>
    </cofactor>
</comment>
<keyword evidence="4" id="KW-0285">Flavoprotein</keyword>
<proteinExistence type="inferred from homology"/>